<feature type="domain" description="DUF218" evidence="1">
    <location>
        <begin position="32"/>
        <end position="172"/>
    </location>
</feature>
<sequence length="203" mass="22970">MKISQLRPNDLTDEQMTALLFENIGDDQQTGDCIFVPGSSKAEKSRLPKALELYQAGRAGKLLFSGGVVWGNNPLPEARRLKNKALKAGIAERDILIEDRSRHTKENVLASMLVLDRAFQLHQLKRILVVTTPYHMRRMYLTLKTYMPHWLDYSLCPAGDGFINADNWFLHEAARAQVESEANKLVSYVKEGMLADDNMTFSS</sequence>
<dbReference type="InterPro" id="IPR003848">
    <property type="entry name" value="DUF218"/>
</dbReference>
<dbReference type="Gene3D" id="3.40.50.620">
    <property type="entry name" value="HUPs"/>
    <property type="match status" value="1"/>
</dbReference>
<dbReference type="InterPro" id="IPR014729">
    <property type="entry name" value="Rossmann-like_a/b/a_fold"/>
</dbReference>
<dbReference type="PANTHER" id="PTHR30336">
    <property type="entry name" value="INNER MEMBRANE PROTEIN, PROBABLE PERMEASE"/>
    <property type="match status" value="1"/>
</dbReference>
<dbReference type="AlphaFoldDB" id="A0A1H3STZ2"/>
<evidence type="ECO:0000313" key="2">
    <source>
        <dbReference type="EMBL" id="SDZ41210.1"/>
    </source>
</evidence>
<dbReference type="Proteomes" id="UP000198935">
    <property type="component" value="Unassembled WGS sequence"/>
</dbReference>
<reference evidence="3" key="1">
    <citation type="submission" date="2016-10" db="EMBL/GenBank/DDBJ databases">
        <authorList>
            <person name="Varghese N."/>
            <person name="Submissions S."/>
        </authorList>
    </citation>
    <scope>NUCLEOTIDE SEQUENCE [LARGE SCALE GENOMIC DNA]</scope>
    <source>
        <strain evidence="3">SP</strain>
    </source>
</reference>
<dbReference type="EMBL" id="FNPI01000012">
    <property type="protein sequence ID" value="SDZ41210.1"/>
    <property type="molecule type" value="Genomic_DNA"/>
</dbReference>
<evidence type="ECO:0000313" key="3">
    <source>
        <dbReference type="Proteomes" id="UP000198935"/>
    </source>
</evidence>
<accession>A0A1H3STZ2</accession>
<dbReference type="PANTHER" id="PTHR30336:SF20">
    <property type="entry name" value="DUF218 DOMAIN-CONTAINING PROTEIN"/>
    <property type="match status" value="1"/>
</dbReference>
<protein>
    <submittedName>
        <fullName evidence="2">DUF218 domain-containing protein</fullName>
    </submittedName>
</protein>
<proteinExistence type="predicted"/>
<keyword evidence="3" id="KW-1185">Reference proteome</keyword>
<dbReference type="GO" id="GO:0005886">
    <property type="term" value="C:plasma membrane"/>
    <property type="evidence" value="ECO:0007669"/>
    <property type="project" value="TreeGrafter"/>
</dbReference>
<evidence type="ECO:0000259" key="1">
    <source>
        <dbReference type="Pfam" id="PF02698"/>
    </source>
</evidence>
<name>A0A1H3STZ2_9BACI</name>
<dbReference type="Pfam" id="PF02698">
    <property type="entry name" value="DUF218"/>
    <property type="match status" value="1"/>
</dbReference>
<dbReference type="CDD" id="cd06259">
    <property type="entry name" value="YdcF-like"/>
    <property type="match status" value="1"/>
</dbReference>
<dbReference type="InterPro" id="IPR051599">
    <property type="entry name" value="Cell_Envelope_Assoc"/>
</dbReference>
<dbReference type="OrthoDB" id="9782395at2"/>
<gene>
    <name evidence="2" type="ORF">SAMN05421736_11221</name>
</gene>
<organism evidence="2 3">
    <name type="scientific">Evansella caseinilytica</name>
    <dbReference type="NCBI Taxonomy" id="1503961"/>
    <lineage>
        <taxon>Bacteria</taxon>
        <taxon>Bacillati</taxon>
        <taxon>Bacillota</taxon>
        <taxon>Bacilli</taxon>
        <taxon>Bacillales</taxon>
        <taxon>Bacillaceae</taxon>
        <taxon>Evansella</taxon>
    </lineage>
</organism>